<name>A0A382A846_9ZZZZ</name>
<keyword evidence="1" id="KW-0812">Transmembrane</keyword>
<proteinExistence type="predicted"/>
<evidence type="ECO:0000313" key="2">
    <source>
        <dbReference type="EMBL" id="SVA97549.1"/>
    </source>
</evidence>
<protein>
    <submittedName>
        <fullName evidence="2">Uncharacterized protein</fullName>
    </submittedName>
</protein>
<dbReference type="EMBL" id="UINC01024257">
    <property type="protein sequence ID" value="SVA97549.1"/>
    <property type="molecule type" value="Genomic_DNA"/>
</dbReference>
<keyword evidence="1" id="KW-1133">Transmembrane helix</keyword>
<accession>A0A382A846</accession>
<keyword evidence="1" id="KW-0472">Membrane</keyword>
<sequence>MINNKFKFLKPKSGQSLAEFAVITAMMATFIATASGKMSDMMEGGKVRKAEESLDKILVLAQNFYQETATLEGRGRFPGQDKYNMNVGGYTDELELINDLESFTAFDSELGENWCSVFGIDHEEAPMPIGAHFVNDTIAAAENCDACPESRFAGHDDWLFKFGGNPMQSSFQDGHFIYAVIAGSGTGEDAEPPILYIADGEGPKYLNKQLQF</sequence>
<gene>
    <name evidence="2" type="ORF">METZ01_LOCUS150403</name>
</gene>
<dbReference type="AlphaFoldDB" id="A0A382A846"/>
<feature type="transmembrane region" description="Helical" evidence="1">
    <location>
        <begin position="20"/>
        <end position="39"/>
    </location>
</feature>
<reference evidence="2" key="1">
    <citation type="submission" date="2018-05" db="EMBL/GenBank/DDBJ databases">
        <authorList>
            <person name="Lanie J.A."/>
            <person name="Ng W.-L."/>
            <person name="Kazmierczak K.M."/>
            <person name="Andrzejewski T.M."/>
            <person name="Davidsen T.M."/>
            <person name="Wayne K.J."/>
            <person name="Tettelin H."/>
            <person name="Glass J.I."/>
            <person name="Rusch D."/>
            <person name="Podicherti R."/>
            <person name="Tsui H.-C.T."/>
            <person name="Winkler M.E."/>
        </authorList>
    </citation>
    <scope>NUCLEOTIDE SEQUENCE</scope>
</reference>
<evidence type="ECO:0000256" key="1">
    <source>
        <dbReference type="SAM" id="Phobius"/>
    </source>
</evidence>
<organism evidence="2">
    <name type="scientific">marine metagenome</name>
    <dbReference type="NCBI Taxonomy" id="408172"/>
    <lineage>
        <taxon>unclassified sequences</taxon>
        <taxon>metagenomes</taxon>
        <taxon>ecological metagenomes</taxon>
    </lineage>
</organism>